<dbReference type="OMA" id="ENTSYMF"/>
<evidence type="ECO:0000313" key="3">
    <source>
        <dbReference type="EMBL" id="EMF12530.1"/>
    </source>
</evidence>
<reference evidence="3 4" key="1">
    <citation type="journal article" date="2012" name="PLoS Pathog.">
        <title>Diverse lifestyles and strategies of plant pathogenesis encoded in the genomes of eighteen Dothideomycetes fungi.</title>
        <authorList>
            <person name="Ohm R.A."/>
            <person name="Feau N."/>
            <person name="Henrissat B."/>
            <person name="Schoch C.L."/>
            <person name="Horwitz B.A."/>
            <person name="Barry K.W."/>
            <person name="Condon B.J."/>
            <person name="Copeland A.C."/>
            <person name="Dhillon B."/>
            <person name="Glaser F."/>
            <person name="Hesse C.N."/>
            <person name="Kosti I."/>
            <person name="LaButti K."/>
            <person name="Lindquist E.A."/>
            <person name="Lucas S."/>
            <person name="Salamov A.A."/>
            <person name="Bradshaw R.E."/>
            <person name="Ciuffetti L."/>
            <person name="Hamelin R.C."/>
            <person name="Kema G.H.J."/>
            <person name="Lawrence C."/>
            <person name="Scott J.A."/>
            <person name="Spatafora J.W."/>
            <person name="Turgeon B.G."/>
            <person name="de Wit P.J.G.M."/>
            <person name="Zhong S."/>
            <person name="Goodwin S.B."/>
            <person name="Grigoriev I.V."/>
        </authorList>
    </citation>
    <scope>NUCLEOTIDE SEQUENCE [LARGE SCALE GENOMIC DNA]</scope>
    <source>
        <strain evidence="3 4">SO2202</strain>
    </source>
</reference>
<dbReference type="STRING" id="692275.M3D2T1"/>
<dbReference type="InterPro" id="IPR051047">
    <property type="entry name" value="AccD/PCCB"/>
</dbReference>
<dbReference type="GO" id="GO:0004658">
    <property type="term" value="F:propionyl-CoA carboxylase activity"/>
    <property type="evidence" value="ECO:0007669"/>
    <property type="project" value="TreeGrafter"/>
</dbReference>
<dbReference type="HOGENOM" id="CLU_018822_6_1_1"/>
<feature type="domain" description="CoA carboxyltransferase C-terminal" evidence="2">
    <location>
        <begin position="330"/>
        <end position="577"/>
    </location>
</feature>
<dbReference type="Pfam" id="PF01039">
    <property type="entry name" value="Carboxyl_trans"/>
    <property type="match status" value="1"/>
</dbReference>
<name>M3D2T1_SPHMS</name>
<dbReference type="EMBL" id="KB456264">
    <property type="protein sequence ID" value="EMF12530.1"/>
    <property type="molecule type" value="Genomic_DNA"/>
</dbReference>
<dbReference type="InterPro" id="IPR011763">
    <property type="entry name" value="COA_CT_C"/>
</dbReference>
<dbReference type="Gene3D" id="3.90.226.10">
    <property type="entry name" value="2-enoyl-CoA Hydratase, Chain A, domain 1"/>
    <property type="match status" value="2"/>
</dbReference>
<dbReference type="eggNOG" id="KOG0540">
    <property type="taxonomic scope" value="Eukaryota"/>
</dbReference>
<dbReference type="PANTHER" id="PTHR43842">
    <property type="entry name" value="PROPIONYL-COA CARBOXYLASE BETA CHAIN"/>
    <property type="match status" value="1"/>
</dbReference>
<dbReference type="OrthoDB" id="439921at2759"/>
<dbReference type="InterPro" id="IPR029045">
    <property type="entry name" value="ClpP/crotonase-like_dom_sf"/>
</dbReference>
<dbReference type="RefSeq" id="XP_016760651.1">
    <property type="nucleotide sequence ID" value="XM_016910391.1"/>
</dbReference>
<keyword evidence="4" id="KW-1185">Reference proteome</keyword>
<evidence type="ECO:0000259" key="2">
    <source>
        <dbReference type="PROSITE" id="PS50989"/>
    </source>
</evidence>
<feature type="compositionally biased region" description="Low complexity" evidence="1">
    <location>
        <begin position="19"/>
        <end position="38"/>
    </location>
</feature>
<dbReference type="SUPFAM" id="SSF52096">
    <property type="entry name" value="ClpP/crotonase"/>
    <property type="match status" value="2"/>
</dbReference>
<dbReference type="GeneID" id="27907528"/>
<dbReference type="PANTHER" id="PTHR43842:SF2">
    <property type="entry name" value="PROPIONYL-COA CARBOXYLASE BETA CHAIN, MITOCHONDRIAL"/>
    <property type="match status" value="1"/>
</dbReference>
<feature type="region of interest" description="Disordered" evidence="1">
    <location>
        <begin position="1"/>
        <end position="59"/>
    </location>
</feature>
<gene>
    <name evidence="3" type="ORF">SEPMUDRAFT_85623</name>
</gene>
<dbReference type="InterPro" id="IPR034733">
    <property type="entry name" value="AcCoA_carboxyl_beta"/>
</dbReference>
<accession>M3D2T1</accession>
<evidence type="ECO:0000256" key="1">
    <source>
        <dbReference type="SAM" id="MobiDB-lite"/>
    </source>
</evidence>
<dbReference type="AlphaFoldDB" id="M3D2T1"/>
<evidence type="ECO:0000313" key="4">
    <source>
        <dbReference type="Proteomes" id="UP000016931"/>
    </source>
</evidence>
<proteinExistence type="predicted"/>
<dbReference type="Proteomes" id="UP000016931">
    <property type="component" value="Unassembled WGS sequence"/>
</dbReference>
<dbReference type="PROSITE" id="PS50989">
    <property type="entry name" value="COA_CT_CTER"/>
    <property type="match status" value="1"/>
</dbReference>
<sequence>MSDQDASKDPSQKARERASQVSEHLSSSSSSQSNDISQANTSRRRRRKGKKEDELPADYSDILGHLSKLRELADTPNPSRRGYVRQKQDGKLWVRERIHALLDKDSFEEIGYATGHVKWKSLGGEREEPESFTPHNNVQGYGKLNGRRIVFTADDFSIRAGHQDGHLMAKTLHTEKLALQFKLPMIKLTDGSSGGGSVTSIQKMGFSYIPPMQGFDLVQKQLNMGIPNLGAVLGPAIGLGAARVVSCHFSVMAGDVGSLFNAGPSVVKNATFEEGLSFTDLGGPQMHCTNGTIDNLAATEEECFEQIRTVLGYLPNCGIQLPPVVECSDPVERENVELRSVVPRKRERMYDPRKVIATVVDAGSWFEIGSLWGKTAIIGLARLGGRPVGIFSNNPEVLAGALDAAGSQKIIRHLKFCDVFNLPLLQFVDAPGYAVGTVAERTATMRWGVELTKAYYTTTMPIFSVIVRKTYGVAGGVIVDCRDPHNRVAWPSGEWGSLPLDGGIEVGHSHELRQIEKEKGVEARNSRYQELETNYRRLMNPVRTANHFGIEEIIDPARTRKVVADWLQLVYETELPERVLQRVCGKLQPLYA</sequence>
<feature type="compositionally biased region" description="Basic and acidic residues" evidence="1">
    <location>
        <begin position="1"/>
        <end position="18"/>
    </location>
</feature>
<organism evidence="3 4">
    <name type="scientific">Sphaerulina musiva (strain SO2202)</name>
    <name type="common">Poplar stem canker fungus</name>
    <name type="synonym">Septoria musiva</name>
    <dbReference type="NCBI Taxonomy" id="692275"/>
    <lineage>
        <taxon>Eukaryota</taxon>
        <taxon>Fungi</taxon>
        <taxon>Dikarya</taxon>
        <taxon>Ascomycota</taxon>
        <taxon>Pezizomycotina</taxon>
        <taxon>Dothideomycetes</taxon>
        <taxon>Dothideomycetidae</taxon>
        <taxon>Mycosphaerellales</taxon>
        <taxon>Mycosphaerellaceae</taxon>
        <taxon>Sphaerulina</taxon>
    </lineage>
</organism>
<protein>
    <submittedName>
        <fullName evidence="3">Propionyl-CoA carboxylase beta chain mitochondrial</fullName>
    </submittedName>
</protein>